<evidence type="ECO:0000313" key="2">
    <source>
        <dbReference type="Proteomes" id="UP001458946"/>
    </source>
</evidence>
<proteinExistence type="predicted"/>
<dbReference type="Proteomes" id="UP001458946">
    <property type="component" value="Unassembled WGS sequence"/>
</dbReference>
<name>A0ABP9V515_9DEIO</name>
<evidence type="ECO:0000313" key="1">
    <source>
        <dbReference type="EMBL" id="GAA5500379.1"/>
    </source>
</evidence>
<organism evidence="1 2">
    <name type="scientific">Deinococcus xinjiangensis</name>
    <dbReference type="NCBI Taxonomy" id="457454"/>
    <lineage>
        <taxon>Bacteria</taxon>
        <taxon>Thermotogati</taxon>
        <taxon>Deinococcota</taxon>
        <taxon>Deinococci</taxon>
        <taxon>Deinococcales</taxon>
        <taxon>Deinococcaceae</taxon>
        <taxon>Deinococcus</taxon>
    </lineage>
</organism>
<protein>
    <submittedName>
        <fullName evidence="1">Uncharacterized protein</fullName>
    </submittedName>
</protein>
<comment type="caution">
    <text evidence="1">The sequence shown here is derived from an EMBL/GenBank/DDBJ whole genome shotgun (WGS) entry which is preliminary data.</text>
</comment>
<sequence>MKLQLRLIDVQLFRGSPLEGTEKVVAEDFYEYQDLKAAFESGALHVRLMHFLSAHGYPSVDPRPTKIISTPNGAYLILQVNQTPDRFTYLQASPVAPEPQEPSPTAQVAAAKSGTDQQVARTFKKWRSKLDGLKKARAELEAKPSRSAEEDLKLQQVIGAVNVLSGVLSDLQLVRPVNQSVLNV</sequence>
<keyword evidence="2" id="KW-1185">Reference proteome</keyword>
<accession>A0ABP9V515</accession>
<gene>
    <name evidence="1" type="ORF">Dxin01_00100</name>
</gene>
<dbReference type="EMBL" id="BAABRN010000001">
    <property type="protein sequence ID" value="GAA5500379.1"/>
    <property type="molecule type" value="Genomic_DNA"/>
</dbReference>
<dbReference type="RefSeq" id="WP_353540365.1">
    <property type="nucleotide sequence ID" value="NZ_BAABRN010000001.1"/>
</dbReference>
<reference evidence="1 2" key="1">
    <citation type="submission" date="2024-02" db="EMBL/GenBank/DDBJ databases">
        <title>Deinococcus xinjiangensis NBRC 107630.</title>
        <authorList>
            <person name="Ichikawa N."/>
            <person name="Katano-Makiyama Y."/>
            <person name="Hidaka K."/>
        </authorList>
    </citation>
    <scope>NUCLEOTIDE SEQUENCE [LARGE SCALE GENOMIC DNA]</scope>
    <source>
        <strain evidence="1 2">NBRC 107630</strain>
    </source>
</reference>